<dbReference type="AlphaFoldDB" id="A0A3G2DCH3"/>
<dbReference type="InterPro" id="IPR050204">
    <property type="entry name" value="AraC_XylS_family_regulators"/>
</dbReference>
<proteinExistence type="predicted"/>
<accession>A0A3G2DCH3</accession>
<comment type="caution">
    <text evidence="4">The sequence shown here is derived from an EMBL/GenBank/DDBJ whole genome shotgun (WGS) entry which is preliminary data.</text>
</comment>
<dbReference type="Gene3D" id="1.10.10.60">
    <property type="entry name" value="Homeodomain-like"/>
    <property type="match status" value="2"/>
</dbReference>
<dbReference type="PROSITE" id="PS00041">
    <property type="entry name" value="HTH_ARAC_FAMILY_1"/>
    <property type="match status" value="1"/>
</dbReference>
<evidence type="ECO:0000256" key="2">
    <source>
        <dbReference type="ARBA" id="ARBA00023125"/>
    </source>
</evidence>
<sequence>MEPWFEAVSVPADRSWLLFDRRLPEFPFNWHYHPEFELTLTLNSAGMRFVGDSVENYGDGDLVLLGPNLPHAWQSHGLINAPGVHRAVVCWFTRDWIEGLIALTPELSAITPLLVESGHGICFGEDALAKVGERLATLHKIAPEQQILTLLGVLVDLARVSDRRPLSAGEVTASTAPRDRARMQRVLNHIHAHYIGTISIKPLSEIAHLSDSQLQRLFKRSTRMTISQYIGQLRVGGACRLLAQTDLSLARIAEETGFSDAAHFSRQFRAARGMTPGDYRRQFDQTQRWQSPAGTKD</sequence>
<dbReference type="Pfam" id="PF12833">
    <property type="entry name" value="HTH_18"/>
    <property type="match status" value="1"/>
</dbReference>
<dbReference type="RefSeq" id="WP_092733953.1">
    <property type="nucleotide sequence ID" value="NZ_CP033035.1"/>
</dbReference>
<dbReference type="PANTHER" id="PTHR46796">
    <property type="entry name" value="HTH-TYPE TRANSCRIPTIONAL ACTIVATOR RHAS-RELATED"/>
    <property type="match status" value="1"/>
</dbReference>
<dbReference type="InterPro" id="IPR020449">
    <property type="entry name" value="Tscrpt_reg_AraC-type_HTH"/>
</dbReference>
<dbReference type="Proteomes" id="UP000198917">
    <property type="component" value="Unassembled WGS sequence"/>
</dbReference>
<evidence type="ECO:0000313" key="4">
    <source>
        <dbReference type="EMBL" id="SDK19385.1"/>
    </source>
</evidence>
<dbReference type="EMBL" id="FNEW01000005">
    <property type="protein sequence ID" value="SDK19385.1"/>
    <property type="molecule type" value="Genomic_DNA"/>
</dbReference>
<dbReference type="InterPro" id="IPR018062">
    <property type="entry name" value="HTH_AraC-typ_CS"/>
</dbReference>
<dbReference type="InterPro" id="IPR018060">
    <property type="entry name" value="HTH_AraC"/>
</dbReference>
<keyword evidence="1" id="KW-0805">Transcription regulation</keyword>
<dbReference type="InterPro" id="IPR011051">
    <property type="entry name" value="RmlC_Cupin_sf"/>
</dbReference>
<keyword evidence="2" id="KW-0238">DNA-binding</keyword>
<evidence type="ECO:0000256" key="3">
    <source>
        <dbReference type="ARBA" id="ARBA00023163"/>
    </source>
</evidence>
<reference evidence="4 5" key="1">
    <citation type="submission" date="2016-10" db="EMBL/GenBank/DDBJ databases">
        <authorList>
            <person name="Varghese N."/>
            <person name="Submissions S."/>
        </authorList>
    </citation>
    <scope>NUCLEOTIDE SEQUENCE [LARGE SCALE GENOMIC DNA]</scope>
    <source>
        <strain evidence="4 5">PDC82</strain>
    </source>
</reference>
<protein>
    <submittedName>
        <fullName evidence="4">Transcriptional regulator, AraC family</fullName>
    </submittedName>
</protein>
<dbReference type="SUPFAM" id="SSF51182">
    <property type="entry name" value="RmlC-like cupins"/>
    <property type="match status" value="1"/>
</dbReference>
<dbReference type="GO" id="GO:0043565">
    <property type="term" value="F:sequence-specific DNA binding"/>
    <property type="evidence" value="ECO:0007669"/>
    <property type="project" value="InterPro"/>
</dbReference>
<organism evidence="4 5">
    <name type="scientific">Agrobacterium fabrum</name>
    <dbReference type="NCBI Taxonomy" id="1176649"/>
    <lineage>
        <taxon>Bacteria</taxon>
        <taxon>Pseudomonadati</taxon>
        <taxon>Pseudomonadota</taxon>
        <taxon>Alphaproteobacteria</taxon>
        <taxon>Hyphomicrobiales</taxon>
        <taxon>Rhizobiaceae</taxon>
        <taxon>Rhizobium/Agrobacterium group</taxon>
        <taxon>Agrobacterium</taxon>
        <taxon>Agrobacterium tumefaciens complex</taxon>
    </lineage>
</organism>
<dbReference type="PRINTS" id="PR00032">
    <property type="entry name" value="HTHARAC"/>
</dbReference>
<dbReference type="SMART" id="SM00342">
    <property type="entry name" value="HTH_ARAC"/>
    <property type="match status" value="1"/>
</dbReference>
<dbReference type="SUPFAM" id="SSF46689">
    <property type="entry name" value="Homeodomain-like"/>
    <property type="match status" value="2"/>
</dbReference>
<dbReference type="GO" id="GO:0003700">
    <property type="term" value="F:DNA-binding transcription factor activity"/>
    <property type="evidence" value="ECO:0007669"/>
    <property type="project" value="InterPro"/>
</dbReference>
<dbReference type="PROSITE" id="PS01124">
    <property type="entry name" value="HTH_ARAC_FAMILY_2"/>
    <property type="match status" value="1"/>
</dbReference>
<dbReference type="CDD" id="cd06976">
    <property type="entry name" value="cupin_MtlR-like_N"/>
    <property type="match status" value="1"/>
</dbReference>
<dbReference type="InterPro" id="IPR009057">
    <property type="entry name" value="Homeodomain-like_sf"/>
</dbReference>
<evidence type="ECO:0000313" key="5">
    <source>
        <dbReference type="Proteomes" id="UP000198917"/>
    </source>
</evidence>
<name>A0A3G2DCH3_9HYPH</name>
<keyword evidence="3" id="KW-0804">Transcription</keyword>
<gene>
    <name evidence="4" type="ORF">SAMN05428983_4173</name>
</gene>
<evidence type="ECO:0000256" key="1">
    <source>
        <dbReference type="ARBA" id="ARBA00023015"/>
    </source>
</evidence>